<gene>
    <name evidence="8" type="ORF">A3G31_02945</name>
</gene>
<evidence type="ECO:0000256" key="4">
    <source>
        <dbReference type="ARBA" id="ARBA00022989"/>
    </source>
</evidence>
<evidence type="ECO:0000256" key="6">
    <source>
        <dbReference type="SAM" id="Phobius"/>
    </source>
</evidence>
<evidence type="ECO:0000313" key="9">
    <source>
        <dbReference type="Proteomes" id="UP000178082"/>
    </source>
</evidence>
<evidence type="ECO:0000313" key="8">
    <source>
        <dbReference type="EMBL" id="OGL52228.1"/>
    </source>
</evidence>
<feature type="transmembrane region" description="Helical" evidence="6">
    <location>
        <begin position="92"/>
        <end position="111"/>
    </location>
</feature>
<evidence type="ECO:0000256" key="3">
    <source>
        <dbReference type="ARBA" id="ARBA00022748"/>
    </source>
</evidence>
<organism evidence="8 9">
    <name type="scientific">Candidatus Schekmanbacteria bacterium RIFCSPLOWO2_12_FULL_38_15</name>
    <dbReference type="NCBI Taxonomy" id="1817883"/>
    <lineage>
        <taxon>Bacteria</taxon>
        <taxon>Candidatus Schekmaniibacteriota</taxon>
    </lineage>
</organism>
<proteinExistence type="predicted"/>
<accession>A0A1F7SG64</accession>
<keyword evidence="2 6" id="KW-0812">Transmembrane</keyword>
<keyword evidence="3" id="KW-0201">Cytochrome c-type biogenesis</keyword>
<dbReference type="InterPro" id="IPR023494">
    <property type="entry name" value="Cyt_c_bgen_Ccs1/CcsB/ResB"/>
</dbReference>
<dbReference type="STRING" id="1817883.A3G31_02945"/>
<dbReference type="AlphaFoldDB" id="A0A1F7SG64"/>
<evidence type="ECO:0000256" key="1">
    <source>
        <dbReference type="ARBA" id="ARBA00004141"/>
    </source>
</evidence>
<feature type="domain" description="ResB-like" evidence="7">
    <location>
        <begin position="39"/>
        <end position="113"/>
    </location>
</feature>
<sequence>MKGFKNMEADAQINLRGLFHTEKGFIVRIYPIFNFLSSMKTGIFLMLIICISSFLGTVIVQNHPQGYYEGRFGRIGYKLISLLSINDIYHSFWFIFLLFLFSQNLLLCTALRIKRKVIPIPSILLHLSLILIAAGGLVGLMFGEEGLVKLKKGERANIFYDRYNKPRSLDFNIILQDFTRETYKNFKSRLKITLLEKNITWDFVLNGKREFKLEGTPYKILILKETPDFSKDASIPIEVREIKALKGPALKLAIIEPFGKRDIRWLFSNNPYLDINIKADENILTYYKREPDIRDLISSIRIFSKEDSTEGLVKVNAPLKFMGYSFYQYDYDPIAYQWTILKIVKDPSVPFIYAGFLLFTLGLGFHLYPRFYSKGRKDVYRAS</sequence>
<evidence type="ECO:0000256" key="2">
    <source>
        <dbReference type="ARBA" id="ARBA00022692"/>
    </source>
</evidence>
<reference evidence="8 9" key="1">
    <citation type="journal article" date="2016" name="Nat. Commun.">
        <title>Thousands of microbial genomes shed light on interconnected biogeochemical processes in an aquifer system.</title>
        <authorList>
            <person name="Anantharaman K."/>
            <person name="Brown C.T."/>
            <person name="Hug L.A."/>
            <person name="Sharon I."/>
            <person name="Castelle C.J."/>
            <person name="Probst A.J."/>
            <person name="Thomas B.C."/>
            <person name="Singh A."/>
            <person name="Wilkins M.J."/>
            <person name="Karaoz U."/>
            <person name="Brodie E.L."/>
            <person name="Williams K.H."/>
            <person name="Hubbard S.S."/>
            <person name="Banfield J.F."/>
        </authorList>
    </citation>
    <scope>NUCLEOTIDE SEQUENCE [LARGE SCALE GENOMIC DNA]</scope>
</reference>
<dbReference type="InterPro" id="IPR007816">
    <property type="entry name" value="ResB-like_domain"/>
</dbReference>
<protein>
    <recommendedName>
        <fullName evidence="7">ResB-like domain-containing protein</fullName>
    </recommendedName>
</protein>
<comment type="subcellular location">
    <subcellularLocation>
        <location evidence="1">Membrane</location>
        <topology evidence="1">Multi-pass membrane protein</topology>
    </subcellularLocation>
</comment>
<feature type="transmembrane region" description="Helical" evidence="6">
    <location>
        <begin position="351"/>
        <end position="368"/>
    </location>
</feature>
<dbReference type="PANTHER" id="PTHR31566:SF0">
    <property type="entry name" value="CYTOCHROME C BIOGENESIS PROTEIN CCS1, CHLOROPLASTIC"/>
    <property type="match status" value="1"/>
</dbReference>
<dbReference type="PANTHER" id="PTHR31566">
    <property type="entry name" value="CYTOCHROME C BIOGENESIS PROTEIN CCS1, CHLOROPLASTIC"/>
    <property type="match status" value="1"/>
</dbReference>
<comment type="caution">
    <text evidence="8">The sequence shown here is derived from an EMBL/GenBank/DDBJ whole genome shotgun (WGS) entry which is preliminary data.</text>
</comment>
<keyword evidence="4 6" id="KW-1133">Transmembrane helix</keyword>
<dbReference type="GO" id="GO:0016020">
    <property type="term" value="C:membrane"/>
    <property type="evidence" value="ECO:0007669"/>
    <property type="project" value="UniProtKB-SubCell"/>
</dbReference>
<dbReference type="Proteomes" id="UP000178082">
    <property type="component" value="Unassembled WGS sequence"/>
</dbReference>
<dbReference type="GO" id="GO:0017004">
    <property type="term" value="P:cytochrome complex assembly"/>
    <property type="evidence" value="ECO:0007669"/>
    <property type="project" value="UniProtKB-KW"/>
</dbReference>
<feature type="transmembrane region" description="Helical" evidence="6">
    <location>
        <begin position="123"/>
        <end position="142"/>
    </location>
</feature>
<dbReference type="Pfam" id="PF05140">
    <property type="entry name" value="ResB"/>
    <property type="match status" value="2"/>
</dbReference>
<dbReference type="EMBL" id="MGDI01000032">
    <property type="protein sequence ID" value="OGL52228.1"/>
    <property type="molecule type" value="Genomic_DNA"/>
</dbReference>
<keyword evidence="5 6" id="KW-0472">Membrane</keyword>
<evidence type="ECO:0000259" key="7">
    <source>
        <dbReference type="Pfam" id="PF05140"/>
    </source>
</evidence>
<evidence type="ECO:0000256" key="5">
    <source>
        <dbReference type="ARBA" id="ARBA00023136"/>
    </source>
</evidence>
<feature type="domain" description="ResB-like" evidence="7">
    <location>
        <begin position="123"/>
        <end position="193"/>
    </location>
</feature>
<name>A0A1F7SG64_9BACT</name>
<feature type="transmembrane region" description="Helical" evidence="6">
    <location>
        <begin position="42"/>
        <end position="60"/>
    </location>
</feature>